<evidence type="ECO:0008006" key="4">
    <source>
        <dbReference type="Google" id="ProtNLM"/>
    </source>
</evidence>
<evidence type="ECO:0000256" key="1">
    <source>
        <dbReference type="SAM" id="Phobius"/>
    </source>
</evidence>
<proteinExistence type="predicted"/>
<keyword evidence="1" id="KW-0812">Transmembrane</keyword>
<name>A0A7X5TFC7_9GAMM</name>
<protein>
    <recommendedName>
        <fullName evidence="4">DUF4225 domain-containing protein</fullName>
    </recommendedName>
</protein>
<keyword evidence="3" id="KW-1185">Reference proteome</keyword>
<dbReference type="Proteomes" id="UP000591844">
    <property type="component" value="Unassembled WGS sequence"/>
</dbReference>
<evidence type="ECO:0000313" key="2">
    <source>
        <dbReference type="EMBL" id="NHB91561.1"/>
    </source>
</evidence>
<dbReference type="Pfam" id="PF13988">
    <property type="entry name" value="DUF4225"/>
    <property type="match status" value="1"/>
</dbReference>
<dbReference type="InterPro" id="IPR025320">
    <property type="entry name" value="DUF4225"/>
</dbReference>
<keyword evidence="1" id="KW-1133">Transmembrane helix</keyword>
<evidence type="ECO:0000313" key="3">
    <source>
        <dbReference type="Proteomes" id="UP000591844"/>
    </source>
</evidence>
<comment type="caution">
    <text evidence="2">The sequence shown here is derived from an EMBL/GenBank/DDBJ whole genome shotgun (WGS) entry which is preliminary data.</text>
</comment>
<sequence>MDTLDEFYERNPWARGYFDNSTNEERKLLKIQMDKQNELMVLMDRVANKYMKWSLAKDHFIHEVIAYSEDITAKINTGELSISEAIASLDEEMRSLEKQDAMLSQKSVKQAIVVKKKAPGENTKSRKDEVVNLIIAWIGFVSGTIQFIGGFLLTDTGIGAAPGALLMAHGLNNVVESEHYILYRESYTGPVKFIYEGVGEKVFGMDKRDADVVYTSVDVGMSLNGLLGYKLEPDSQRLYRYINADLLWGLKHQGIKMMSTEDIILEIAGDLNTIYGQARNYR</sequence>
<gene>
    <name evidence="2" type="ORF">C5469_05150</name>
</gene>
<accession>A0A7X5TFC7</accession>
<dbReference type="EMBL" id="PUJW01000004">
    <property type="protein sequence ID" value="NHB91561.1"/>
    <property type="molecule type" value="Genomic_DNA"/>
</dbReference>
<feature type="transmembrane region" description="Helical" evidence="1">
    <location>
        <begin position="130"/>
        <end position="153"/>
    </location>
</feature>
<organism evidence="2 3">
    <name type="scientific">Photorhabdus cinerea</name>
    <dbReference type="NCBI Taxonomy" id="471575"/>
    <lineage>
        <taxon>Bacteria</taxon>
        <taxon>Pseudomonadati</taxon>
        <taxon>Pseudomonadota</taxon>
        <taxon>Gammaproteobacteria</taxon>
        <taxon>Enterobacterales</taxon>
        <taxon>Morganellaceae</taxon>
        <taxon>Photorhabdus</taxon>
    </lineage>
</organism>
<dbReference type="RefSeq" id="WP_166303274.1">
    <property type="nucleotide sequence ID" value="NZ_CAWPIB010000004.1"/>
</dbReference>
<dbReference type="AlphaFoldDB" id="A0A7X5TFC7"/>
<reference evidence="2 3" key="1">
    <citation type="submission" date="2018-02" db="EMBL/GenBank/DDBJ databases">
        <authorList>
            <person name="Machado R.A."/>
        </authorList>
    </citation>
    <scope>NUCLEOTIDE SEQUENCE [LARGE SCALE GENOMIC DNA]</scope>
    <source>
        <strain evidence="2 3">DSM 19724</strain>
    </source>
</reference>
<keyword evidence="1" id="KW-0472">Membrane</keyword>